<dbReference type="CDD" id="cd02142">
    <property type="entry name" value="McbC_SagB-like_oxidoreductase"/>
    <property type="match status" value="1"/>
</dbReference>
<proteinExistence type="predicted"/>
<comment type="caution">
    <text evidence="3">The sequence shown here is derived from an EMBL/GenBank/DDBJ whole genome shotgun (WGS) entry which is preliminary data.</text>
</comment>
<evidence type="ECO:0000313" key="4">
    <source>
        <dbReference type="Proteomes" id="UP000712007"/>
    </source>
</evidence>
<sequence length="208" mass="22539">MRRVFLCIMAMVMMSGFVKAGETIKLPLVVKGVPATLMQALEKRQSVREFDKGNIPLRELSNLLWAANGVNREDGKRTAPSALNKQDVDVYVCMENGAYKYDAKGHALVQVTDKDVRPAVAAQQTWAADAPVVIVLVSDLRKLGGEKAREMGAIDAGHVSQNVCLYCAATGLATVPRASMDKRAVATALNLENGQEPMLNLPVGYPKK</sequence>
<dbReference type="AlphaFoldDB" id="A0A940IEK7"/>
<dbReference type="GO" id="GO:0016491">
    <property type="term" value="F:oxidoreductase activity"/>
    <property type="evidence" value="ECO:0007669"/>
    <property type="project" value="InterPro"/>
</dbReference>
<dbReference type="Proteomes" id="UP000712007">
    <property type="component" value="Unassembled WGS sequence"/>
</dbReference>
<evidence type="ECO:0000256" key="1">
    <source>
        <dbReference type="SAM" id="SignalP"/>
    </source>
</evidence>
<dbReference type="InterPro" id="IPR029479">
    <property type="entry name" value="Nitroreductase"/>
</dbReference>
<keyword evidence="1" id="KW-0732">Signal</keyword>
<accession>A0A940IEK7</accession>
<dbReference type="InterPro" id="IPR000415">
    <property type="entry name" value="Nitroreductase-like"/>
</dbReference>
<feature type="signal peptide" evidence="1">
    <location>
        <begin position="1"/>
        <end position="20"/>
    </location>
</feature>
<dbReference type="Pfam" id="PF00881">
    <property type="entry name" value="Nitroreductase"/>
    <property type="match status" value="1"/>
</dbReference>
<evidence type="ECO:0000313" key="3">
    <source>
        <dbReference type="EMBL" id="MBO8439739.1"/>
    </source>
</evidence>
<protein>
    <submittedName>
        <fullName evidence="3">SagB/ThcOx family dehydrogenase</fullName>
    </submittedName>
</protein>
<name>A0A940IEK7_9BACT</name>
<dbReference type="Gene3D" id="3.40.109.10">
    <property type="entry name" value="NADH Oxidase"/>
    <property type="match status" value="1"/>
</dbReference>
<dbReference type="SUPFAM" id="SSF55469">
    <property type="entry name" value="FMN-dependent nitroreductase-like"/>
    <property type="match status" value="1"/>
</dbReference>
<feature type="domain" description="Nitroreductase" evidence="2">
    <location>
        <begin position="42"/>
        <end position="205"/>
    </location>
</feature>
<reference evidence="3" key="1">
    <citation type="submission" date="2020-10" db="EMBL/GenBank/DDBJ databases">
        <authorList>
            <person name="Gilroy R."/>
        </authorList>
    </citation>
    <scope>NUCLEOTIDE SEQUENCE</scope>
    <source>
        <strain evidence="3">3924</strain>
    </source>
</reference>
<dbReference type="PANTHER" id="PTHR43745:SF2">
    <property type="entry name" value="NITROREDUCTASE MJ1384-RELATED"/>
    <property type="match status" value="1"/>
</dbReference>
<dbReference type="EMBL" id="JADIMV010000061">
    <property type="protein sequence ID" value="MBO8439739.1"/>
    <property type="molecule type" value="Genomic_DNA"/>
</dbReference>
<gene>
    <name evidence="3" type="ORF">IAC51_03725</name>
</gene>
<dbReference type="InterPro" id="IPR052544">
    <property type="entry name" value="Bacteriocin_Proc_Enz"/>
</dbReference>
<feature type="chain" id="PRO_5038059665" evidence="1">
    <location>
        <begin position="21"/>
        <end position="208"/>
    </location>
</feature>
<evidence type="ECO:0000259" key="2">
    <source>
        <dbReference type="Pfam" id="PF00881"/>
    </source>
</evidence>
<reference evidence="3" key="2">
    <citation type="journal article" date="2021" name="PeerJ">
        <title>Extensive microbial diversity within the chicken gut microbiome revealed by metagenomics and culture.</title>
        <authorList>
            <person name="Gilroy R."/>
            <person name="Ravi A."/>
            <person name="Getino M."/>
            <person name="Pursley I."/>
            <person name="Horton D.L."/>
            <person name="Alikhan N.F."/>
            <person name="Baker D."/>
            <person name="Gharbi K."/>
            <person name="Hall N."/>
            <person name="Watson M."/>
            <person name="Adriaenssens E.M."/>
            <person name="Foster-Nyarko E."/>
            <person name="Jarju S."/>
            <person name="Secka A."/>
            <person name="Antonio M."/>
            <person name="Oren A."/>
            <person name="Chaudhuri R.R."/>
            <person name="La Ragione R."/>
            <person name="Hildebrand F."/>
            <person name="Pallen M.J."/>
        </authorList>
    </citation>
    <scope>NUCLEOTIDE SEQUENCE</scope>
    <source>
        <strain evidence="3">3924</strain>
    </source>
</reference>
<dbReference type="PANTHER" id="PTHR43745">
    <property type="entry name" value="NITROREDUCTASE MJ1384-RELATED"/>
    <property type="match status" value="1"/>
</dbReference>
<organism evidence="3 4">
    <name type="scientific">Candidatus Aphodosoma intestinipullorum</name>
    <dbReference type="NCBI Taxonomy" id="2840674"/>
    <lineage>
        <taxon>Bacteria</taxon>
        <taxon>Pseudomonadati</taxon>
        <taxon>Bacteroidota</taxon>
        <taxon>Bacteroidia</taxon>
        <taxon>Bacteroidales</taxon>
        <taxon>Candidatus Aphodosoma</taxon>
    </lineage>
</organism>